<dbReference type="InterPro" id="IPR049940">
    <property type="entry name" value="GluQ/Sye"/>
</dbReference>
<dbReference type="PRINTS" id="PR00987">
    <property type="entry name" value="TRNASYNTHGLU"/>
</dbReference>
<comment type="function">
    <text evidence="7">Catalyzes the attachment of glutamate to tRNA(Glu) in a two-step reaction: glutamate is first activated by ATP to form Glu-AMP and then transferred to the acceptor end of tRNA(Glu).</text>
</comment>
<dbReference type="InterPro" id="IPR020058">
    <property type="entry name" value="Glu/Gln-tRNA-synth_Ib_cat-dom"/>
</dbReference>
<dbReference type="InterPro" id="IPR014729">
    <property type="entry name" value="Rossmann-like_a/b/a_fold"/>
</dbReference>
<dbReference type="Gene3D" id="1.10.10.350">
    <property type="match status" value="1"/>
</dbReference>
<comment type="subcellular location">
    <subcellularLocation>
        <location evidence="7">Cytoplasm</location>
    </subcellularLocation>
</comment>
<dbReference type="NCBIfam" id="TIGR00464">
    <property type="entry name" value="gltX_bact"/>
    <property type="match status" value="1"/>
</dbReference>
<dbReference type="EMBL" id="DVNH01000010">
    <property type="protein sequence ID" value="HIU51234.1"/>
    <property type="molecule type" value="Genomic_DNA"/>
</dbReference>
<feature type="short sequence motif" description="'KMSKS' region" evidence="7">
    <location>
        <begin position="292"/>
        <end position="296"/>
    </location>
</feature>
<evidence type="ECO:0000259" key="9">
    <source>
        <dbReference type="Pfam" id="PF19269"/>
    </source>
</evidence>
<proteinExistence type="inferred from homology"/>
<accession>A0A9D1M095</accession>
<protein>
    <recommendedName>
        <fullName evidence="7">Glutamate--tRNA ligase</fullName>
        <ecNumber evidence="7">6.1.1.17</ecNumber>
    </recommendedName>
    <alternativeName>
        <fullName evidence="7">Glutamyl-tRNA synthetase</fullName>
        <shortName evidence="7">GluRS</shortName>
    </alternativeName>
</protein>
<reference evidence="10" key="2">
    <citation type="journal article" date="2021" name="PeerJ">
        <title>Extensive microbial diversity within the chicken gut microbiome revealed by metagenomics and culture.</title>
        <authorList>
            <person name="Gilroy R."/>
            <person name="Ravi A."/>
            <person name="Getino M."/>
            <person name="Pursley I."/>
            <person name="Horton D.L."/>
            <person name="Alikhan N.F."/>
            <person name="Baker D."/>
            <person name="Gharbi K."/>
            <person name="Hall N."/>
            <person name="Watson M."/>
            <person name="Adriaenssens E.M."/>
            <person name="Foster-Nyarko E."/>
            <person name="Jarju S."/>
            <person name="Secka A."/>
            <person name="Antonio M."/>
            <person name="Oren A."/>
            <person name="Chaudhuri R.R."/>
            <person name="La Ragione R."/>
            <person name="Hildebrand F."/>
            <person name="Pallen M.J."/>
        </authorList>
    </citation>
    <scope>NUCLEOTIDE SEQUENCE</scope>
    <source>
        <strain evidence="10">CHK195-15760</strain>
    </source>
</reference>
<dbReference type="PANTHER" id="PTHR43311">
    <property type="entry name" value="GLUTAMATE--TRNA LIGASE"/>
    <property type="match status" value="1"/>
</dbReference>
<keyword evidence="4 7" id="KW-0067">ATP-binding</keyword>
<evidence type="ECO:0000259" key="8">
    <source>
        <dbReference type="Pfam" id="PF00749"/>
    </source>
</evidence>
<evidence type="ECO:0000256" key="4">
    <source>
        <dbReference type="ARBA" id="ARBA00022840"/>
    </source>
</evidence>
<sequence length="553" mass="63954">MDYKELADLIFPNAKPIEEYEKQYPERNLPEGAVVTRFAPSPTGFVHLGSLYQVVIAQKVAKQTKGLFFLRIEDTDQKREVENGVTEIVTSLKDFGLEADEGMTGENSEKGSYGPYKQSLRKDIYQAYAKYLIEQGKAYPCFCTPEDLEEMRTKQETAKIRPGYYGVWAKCRNLTVEEMVQKIKEGKPYIVRLKSPGREDRKIKHHDVIKGNVDFPENDQDIVIIKADGLPTYHFAHAVDDHLMKTTLVIRGDEWLSSIPLHLQLFSMLGFKAPKYAHIAPIMKEDGGNKRKLSKRKDPEAAVSYYTELGIPKEAVVEYLYNIANSNFESWRRANPDKSVDEFDLQINKMSVSGALFDMVKILDISKTIISKYTAEKVYEESYQWACKYDETLRKLLEENKEYSIRVFNIERGNKKPRKDIAKWSDVLQETEYMYESLFEAKKHEYPYQTISTSDKVKEILDAYMKEYYHPEDDKQTWFDRIKELAGSLGYAKEVKEYKANPDAYPGHVGDVSTVLRVALTGRTNTPDMYEIMQILGKEKIEKRFELAKKALK</sequence>
<evidence type="ECO:0000256" key="2">
    <source>
        <dbReference type="ARBA" id="ARBA00022598"/>
    </source>
</evidence>
<feature type="short sequence motif" description="'HIGH' region" evidence="7">
    <location>
        <begin position="40"/>
        <end position="50"/>
    </location>
</feature>
<dbReference type="InterPro" id="IPR045462">
    <property type="entry name" value="aa-tRNA-synth_I_cd-bd"/>
</dbReference>
<name>A0A9D1M095_9FIRM</name>
<dbReference type="Pfam" id="PF00749">
    <property type="entry name" value="tRNA-synt_1c"/>
    <property type="match status" value="1"/>
</dbReference>
<dbReference type="EC" id="6.1.1.17" evidence="7"/>
<gene>
    <name evidence="7" type="primary">gltX</name>
    <name evidence="10" type="ORF">IAB70_01200</name>
</gene>
<dbReference type="GO" id="GO:0005524">
    <property type="term" value="F:ATP binding"/>
    <property type="evidence" value="ECO:0007669"/>
    <property type="project" value="UniProtKB-UniRule"/>
</dbReference>
<comment type="catalytic activity">
    <reaction evidence="7">
        <text>tRNA(Glu) + L-glutamate + ATP = L-glutamyl-tRNA(Glu) + AMP + diphosphate</text>
        <dbReference type="Rhea" id="RHEA:23540"/>
        <dbReference type="Rhea" id="RHEA-COMP:9663"/>
        <dbReference type="Rhea" id="RHEA-COMP:9680"/>
        <dbReference type="ChEBI" id="CHEBI:29985"/>
        <dbReference type="ChEBI" id="CHEBI:30616"/>
        <dbReference type="ChEBI" id="CHEBI:33019"/>
        <dbReference type="ChEBI" id="CHEBI:78442"/>
        <dbReference type="ChEBI" id="CHEBI:78520"/>
        <dbReference type="ChEBI" id="CHEBI:456215"/>
        <dbReference type="EC" id="6.1.1.17"/>
    </reaction>
</comment>
<dbReference type="InterPro" id="IPR000924">
    <property type="entry name" value="Glu/Gln-tRNA-synth"/>
</dbReference>
<comment type="caution">
    <text evidence="10">The sequence shown here is derived from an EMBL/GenBank/DDBJ whole genome shotgun (WGS) entry which is preliminary data.</text>
</comment>
<dbReference type="GO" id="GO:0004818">
    <property type="term" value="F:glutamate-tRNA ligase activity"/>
    <property type="evidence" value="ECO:0007669"/>
    <property type="project" value="UniProtKB-UniRule"/>
</dbReference>
<evidence type="ECO:0000256" key="5">
    <source>
        <dbReference type="ARBA" id="ARBA00022917"/>
    </source>
</evidence>
<comment type="caution">
    <text evidence="7">Lacks conserved residue(s) required for the propagation of feature annotation.</text>
</comment>
<dbReference type="Gene3D" id="3.40.50.620">
    <property type="entry name" value="HUPs"/>
    <property type="match status" value="1"/>
</dbReference>
<evidence type="ECO:0000313" key="10">
    <source>
        <dbReference type="EMBL" id="HIU51234.1"/>
    </source>
</evidence>
<dbReference type="SUPFAM" id="SSF48163">
    <property type="entry name" value="An anticodon-binding domain of class I aminoacyl-tRNA synthetases"/>
    <property type="match status" value="1"/>
</dbReference>
<comment type="similarity">
    <text evidence="1 7">Belongs to the class-I aminoacyl-tRNA synthetase family. Glutamate--tRNA ligase type 1 subfamily.</text>
</comment>
<feature type="domain" description="Aminoacyl-tRNA synthetase class I anticodon-binding" evidence="9">
    <location>
        <begin position="509"/>
        <end position="546"/>
    </location>
</feature>
<keyword evidence="6 7" id="KW-0030">Aminoacyl-tRNA synthetase</keyword>
<comment type="subunit">
    <text evidence="7">Monomer.</text>
</comment>
<dbReference type="GO" id="GO:0006424">
    <property type="term" value="P:glutamyl-tRNA aminoacylation"/>
    <property type="evidence" value="ECO:0007669"/>
    <property type="project" value="UniProtKB-UniRule"/>
</dbReference>
<reference evidence="10" key="1">
    <citation type="submission" date="2020-10" db="EMBL/GenBank/DDBJ databases">
        <authorList>
            <person name="Gilroy R."/>
        </authorList>
    </citation>
    <scope>NUCLEOTIDE SEQUENCE</scope>
    <source>
        <strain evidence="10">CHK195-15760</strain>
    </source>
</reference>
<organism evidence="10 11">
    <name type="scientific">Candidatus Merdicola faecigallinarum</name>
    <dbReference type="NCBI Taxonomy" id="2840862"/>
    <lineage>
        <taxon>Bacteria</taxon>
        <taxon>Bacillati</taxon>
        <taxon>Bacillota</taxon>
        <taxon>Clostridia</taxon>
        <taxon>Candidatus Merdicola</taxon>
    </lineage>
</organism>
<evidence type="ECO:0000256" key="1">
    <source>
        <dbReference type="ARBA" id="ARBA00007894"/>
    </source>
</evidence>
<dbReference type="PANTHER" id="PTHR43311:SF2">
    <property type="entry name" value="GLUTAMATE--TRNA LIGASE, MITOCHONDRIAL-RELATED"/>
    <property type="match status" value="1"/>
</dbReference>
<dbReference type="GO" id="GO:0000049">
    <property type="term" value="F:tRNA binding"/>
    <property type="evidence" value="ECO:0007669"/>
    <property type="project" value="InterPro"/>
</dbReference>
<keyword evidence="2 7" id="KW-0436">Ligase</keyword>
<dbReference type="SUPFAM" id="SSF52374">
    <property type="entry name" value="Nucleotidylyl transferase"/>
    <property type="match status" value="1"/>
</dbReference>
<keyword evidence="7" id="KW-0963">Cytoplasm</keyword>
<dbReference type="HAMAP" id="MF_00022">
    <property type="entry name" value="Glu_tRNA_synth_type1"/>
    <property type="match status" value="1"/>
</dbReference>
<dbReference type="AlphaFoldDB" id="A0A9D1M095"/>
<dbReference type="InterPro" id="IPR020751">
    <property type="entry name" value="aa-tRNA-synth_I_codon-bd_sub2"/>
</dbReference>
<dbReference type="InterPro" id="IPR004527">
    <property type="entry name" value="Glu-tRNA-ligase_bac/mito"/>
</dbReference>
<dbReference type="Proteomes" id="UP000824093">
    <property type="component" value="Unassembled WGS sequence"/>
</dbReference>
<dbReference type="GO" id="GO:0005829">
    <property type="term" value="C:cytosol"/>
    <property type="evidence" value="ECO:0007669"/>
    <property type="project" value="TreeGrafter"/>
</dbReference>
<keyword evidence="3 7" id="KW-0547">Nucleotide-binding</keyword>
<evidence type="ECO:0000313" key="11">
    <source>
        <dbReference type="Proteomes" id="UP000824093"/>
    </source>
</evidence>
<feature type="domain" description="Glutamyl/glutaminyl-tRNA synthetase class Ib catalytic" evidence="8">
    <location>
        <begin position="34"/>
        <end position="324"/>
    </location>
</feature>
<feature type="binding site" evidence="7">
    <location>
        <position position="295"/>
    </location>
    <ligand>
        <name>ATP</name>
        <dbReference type="ChEBI" id="CHEBI:30616"/>
    </ligand>
</feature>
<dbReference type="Pfam" id="PF19269">
    <property type="entry name" value="Anticodon_2"/>
    <property type="match status" value="1"/>
</dbReference>
<evidence type="ECO:0000256" key="3">
    <source>
        <dbReference type="ARBA" id="ARBA00022741"/>
    </source>
</evidence>
<dbReference type="InterPro" id="IPR008925">
    <property type="entry name" value="aa_tRNA-synth_I_cd-bd_sf"/>
</dbReference>
<evidence type="ECO:0000256" key="6">
    <source>
        <dbReference type="ARBA" id="ARBA00023146"/>
    </source>
</evidence>
<evidence type="ECO:0000256" key="7">
    <source>
        <dbReference type="HAMAP-Rule" id="MF_00022"/>
    </source>
</evidence>
<keyword evidence="5 7" id="KW-0648">Protein biosynthesis</keyword>